<feature type="region of interest" description="Disordered" evidence="1">
    <location>
        <begin position="207"/>
        <end position="232"/>
    </location>
</feature>
<accession>Q54PM4</accession>
<dbReference type="EMBL" id="AAFI02000064">
    <property type="protein sequence ID" value="EAL65267.1"/>
    <property type="molecule type" value="Genomic_DNA"/>
</dbReference>
<feature type="domain" description="BRCT" evidence="2">
    <location>
        <begin position="87"/>
        <end position="188"/>
    </location>
</feature>
<name>Q54PM4_DICDI</name>
<dbReference type="PaxDb" id="44689-DDB0186015"/>
<feature type="region of interest" description="Disordered" evidence="1">
    <location>
        <begin position="25"/>
        <end position="57"/>
    </location>
</feature>
<feature type="compositionally biased region" description="Acidic residues" evidence="1">
    <location>
        <begin position="208"/>
        <end position="225"/>
    </location>
</feature>
<evidence type="ECO:0000256" key="1">
    <source>
        <dbReference type="SAM" id="MobiDB-lite"/>
    </source>
</evidence>
<dbReference type="HOGENOM" id="CLU_848444_0_0_1"/>
<dbReference type="eggNOG" id="ENOG502RSPI">
    <property type="taxonomic scope" value="Eukaryota"/>
</dbReference>
<organism evidence="3 4">
    <name type="scientific">Dictyostelium discoideum</name>
    <name type="common">Social amoeba</name>
    <dbReference type="NCBI Taxonomy" id="44689"/>
    <lineage>
        <taxon>Eukaryota</taxon>
        <taxon>Amoebozoa</taxon>
        <taxon>Evosea</taxon>
        <taxon>Eumycetozoa</taxon>
        <taxon>Dictyostelia</taxon>
        <taxon>Dictyosteliales</taxon>
        <taxon>Dictyosteliaceae</taxon>
        <taxon>Dictyostelium</taxon>
    </lineage>
</organism>
<gene>
    <name evidence="3" type="ORF">DDB_G0284437</name>
</gene>
<dbReference type="OMA" id="YSTHCTH"/>
<dbReference type="STRING" id="44689.Q54PM4"/>
<dbReference type="KEGG" id="ddi:DDB_G0284437"/>
<sequence length="328" mass="38169">MGKRKKNNQNDNNTKIENFITKINNSNECTNTDNNDKNKNNSNINNNNNNKNDNEIKEGKESIGNWWKERCNEQVLSFKKEYSGTEMGSKIFEGIKVYFDGLSGEVSTLHLKKLIFLNGGTTSHWFSPTEVTHIVGTHMSLNKFETVKRMGVNTSRIRNGKIIHYVSSDWILDSCRLLKLQNESKYKLFNESASLHGSKDIRSFFNDKEEEQEQKEEQEQEEENEIENKEIKNKKNNDYNDIIETDEYSLFSKIKKSKAMDDEELEKILINPNHSCTDYLSNFGNSTLETFTTSTISNFEKDRKKYIDKNENASIKDFVIERAQSKKL</sequence>
<dbReference type="PANTHER" id="PTHR45990">
    <property type="entry name" value="DNA REPAIR PROTEIN REV1"/>
    <property type="match status" value="1"/>
</dbReference>
<comment type="caution">
    <text evidence="3">The sequence shown here is derived from an EMBL/GenBank/DDBJ whole genome shotgun (WGS) entry which is preliminary data.</text>
</comment>
<dbReference type="SUPFAM" id="SSF52113">
    <property type="entry name" value="BRCT domain"/>
    <property type="match status" value="1"/>
</dbReference>
<dbReference type="AlphaFoldDB" id="Q54PM4"/>
<evidence type="ECO:0000259" key="2">
    <source>
        <dbReference type="PROSITE" id="PS50172"/>
    </source>
</evidence>
<dbReference type="PROSITE" id="PS50172">
    <property type="entry name" value="BRCT"/>
    <property type="match status" value="1"/>
</dbReference>
<evidence type="ECO:0000313" key="3">
    <source>
        <dbReference type="EMBL" id="EAL65267.1"/>
    </source>
</evidence>
<dbReference type="dictyBase" id="DDB_G0284437"/>
<dbReference type="FunCoup" id="Q54PM4">
    <property type="interactions" value="70"/>
</dbReference>
<proteinExistence type="predicted"/>
<dbReference type="Gene3D" id="3.40.50.10190">
    <property type="entry name" value="BRCT domain"/>
    <property type="match status" value="1"/>
</dbReference>
<dbReference type="InterPro" id="IPR036420">
    <property type="entry name" value="BRCT_dom_sf"/>
</dbReference>
<feature type="compositionally biased region" description="Low complexity" evidence="1">
    <location>
        <begin position="40"/>
        <end position="51"/>
    </location>
</feature>
<protein>
    <recommendedName>
        <fullName evidence="2">BRCT domain-containing protein</fullName>
    </recommendedName>
</protein>
<dbReference type="PANTHER" id="PTHR45990:SF1">
    <property type="entry name" value="DNA REPAIR PROTEIN REV1"/>
    <property type="match status" value="1"/>
</dbReference>
<dbReference type="InParanoid" id="Q54PM4"/>
<reference evidence="3 4" key="1">
    <citation type="journal article" date="2005" name="Nature">
        <title>The genome of the social amoeba Dictyostelium discoideum.</title>
        <authorList>
            <consortium name="The Dictyostelium discoideum Sequencing Consortium"/>
            <person name="Eichinger L."/>
            <person name="Pachebat J.A."/>
            <person name="Glockner G."/>
            <person name="Rajandream M.A."/>
            <person name="Sucgang R."/>
            <person name="Berriman M."/>
            <person name="Song J."/>
            <person name="Olsen R."/>
            <person name="Szafranski K."/>
            <person name="Xu Q."/>
            <person name="Tunggal B."/>
            <person name="Kummerfeld S."/>
            <person name="Madera M."/>
            <person name="Konfortov B.A."/>
            <person name="Rivero F."/>
            <person name="Bankier A.T."/>
            <person name="Lehmann R."/>
            <person name="Hamlin N."/>
            <person name="Davies R."/>
            <person name="Gaudet P."/>
            <person name="Fey P."/>
            <person name="Pilcher K."/>
            <person name="Chen G."/>
            <person name="Saunders D."/>
            <person name="Sodergren E."/>
            <person name="Davis P."/>
            <person name="Kerhornou A."/>
            <person name="Nie X."/>
            <person name="Hall N."/>
            <person name="Anjard C."/>
            <person name="Hemphill L."/>
            <person name="Bason N."/>
            <person name="Farbrother P."/>
            <person name="Desany B."/>
            <person name="Just E."/>
            <person name="Morio T."/>
            <person name="Rost R."/>
            <person name="Churcher C."/>
            <person name="Cooper J."/>
            <person name="Haydock S."/>
            <person name="van Driessche N."/>
            <person name="Cronin A."/>
            <person name="Goodhead I."/>
            <person name="Muzny D."/>
            <person name="Mourier T."/>
            <person name="Pain A."/>
            <person name="Lu M."/>
            <person name="Harper D."/>
            <person name="Lindsay R."/>
            <person name="Hauser H."/>
            <person name="James K."/>
            <person name="Quiles M."/>
            <person name="Madan Babu M."/>
            <person name="Saito T."/>
            <person name="Buchrieser C."/>
            <person name="Wardroper A."/>
            <person name="Felder M."/>
            <person name="Thangavelu M."/>
            <person name="Johnson D."/>
            <person name="Knights A."/>
            <person name="Loulseged H."/>
            <person name="Mungall K."/>
            <person name="Oliver K."/>
            <person name="Price C."/>
            <person name="Quail M.A."/>
            <person name="Urushihara H."/>
            <person name="Hernandez J."/>
            <person name="Rabbinowitsch E."/>
            <person name="Steffen D."/>
            <person name="Sanders M."/>
            <person name="Ma J."/>
            <person name="Kohara Y."/>
            <person name="Sharp S."/>
            <person name="Simmonds M."/>
            <person name="Spiegler S."/>
            <person name="Tivey A."/>
            <person name="Sugano S."/>
            <person name="White B."/>
            <person name="Walker D."/>
            <person name="Woodward J."/>
            <person name="Winckler T."/>
            <person name="Tanaka Y."/>
            <person name="Shaulsky G."/>
            <person name="Schleicher M."/>
            <person name="Weinstock G."/>
            <person name="Rosenthal A."/>
            <person name="Cox E.C."/>
            <person name="Chisholm R.L."/>
            <person name="Gibbs R."/>
            <person name="Loomis W.F."/>
            <person name="Platzer M."/>
            <person name="Kay R.R."/>
            <person name="Williams J."/>
            <person name="Dear P.H."/>
            <person name="Noegel A.A."/>
            <person name="Barrell B."/>
            <person name="Kuspa A."/>
        </authorList>
    </citation>
    <scope>NUCLEOTIDE SEQUENCE [LARGE SCALE GENOMIC DNA]</scope>
    <source>
        <strain evidence="3 4">AX4</strain>
    </source>
</reference>
<dbReference type="InterPro" id="IPR001357">
    <property type="entry name" value="BRCT_dom"/>
</dbReference>
<dbReference type="SMR" id="Q54PM4"/>
<keyword evidence="4" id="KW-1185">Reference proteome</keyword>
<dbReference type="GeneID" id="8624601"/>
<dbReference type="RefSeq" id="XP_638630.1">
    <property type="nucleotide sequence ID" value="XM_633538.1"/>
</dbReference>
<dbReference type="VEuPathDB" id="AmoebaDB:DDB_G0284437"/>
<evidence type="ECO:0000313" key="4">
    <source>
        <dbReference type="Proteomes" id="UP000002195"/>
    </source>
</evidence>
<dbReference type="Proteomes" id="UP000002195">
    <property type="component" value="Unassembled WGS sequence"/>
</dbReference>